<name>A0A0P6S8X3_9STRE</name>
<evidence type="ECO:0000313" key="2">
    <source>
        <dbReference type="Proteomes" id="UP000049578"/>
    </source>
</evidence>
<comment type="caution">
    <text evidence="1">The sequence shown here is derived from an EMBL/GenBank/DDBJ whole genome shotgun (WGS) entry which is preliminary data.</text>
</comment>
<dbReference type="EMBL" id="LHQM01000006">
    <property type="protein sequence ID" value="KPJ22984.1"/>
    <property type="molecule type" value="Genomic_DNA"/>
</dbReference>
<dbReference type="RefSeq" id="WP_037594307.1">
    <property type="nucleotide sequence ID" value="NZ_LHQM01000006.1"/>
</dbReference>
<gene>
    <name evidence="1" type="ORF">AKK44_01660</name>
</gene>
<dbReference type="Proteomes" id="UP000049578">
    <property type="component" value="Unassembled WGS sequence"/>
</dbReference>
<protein>
    <submittedName>
        <fullName evidence="1">Uncharacterized protein</fullName>
    </submittedName>
</protein>
<sequence>MNSFEAFKATLSNESLTAIYDEVRLELAKSHLEGTEAFSAMIASEMAIHLVEKYHDWLNEDTN</sequence>
<dbReference type="AlphaFoldDB" id="A0A0P6S8X3"/>
<accession>A0A0P6S8X3</accession>
<organism evidence="1 2">
    <name type="scientific">Streptococcus phocae</name>
    <dbReference type="NCBI Taxonomy" id="119224"/>
    <lineage>
        <taxon>Bacteria</taxon>
        <taxon>Bacillati</taxon>
        <taxon>Bacillota</taxon>
        <taxon>Bacilli</taxon>
        <taxon>Lactobacillales</taxon>
        <taxon>Streptococcaceae</taxon>
        <taxon>Streptococcus</taxon>
    </lineage>
</organism>
<proteinExistence type="predicted"/>
<keyword evidence="2" id="KW-1185">Reference proteome</keyword>
<reference evidence="1 2" key="1">
    <citation type="submission" date="2015-08" db="EMBL/GenBank/DDBJ databases">
        <title>Genome sequence of Streptococcus phocae subsp. phocae ATCC 51973T isolated from liver specimen obtained from seal.</title>
        <authorList>
            <person name="Avendano-Herrera R."/>
        </authorList>
    </citation>
    <scope>NUCLEOTIDE SEQUENCE [LARGE SCALE GENOMIC DNA]</scope>
    <source>
        <strain evidence="1 2">ATCC 51973</strain>
    </source>
</reference>
<dbReference type="STRING" id="119224.AKK44_01660"/>
<dbReference type="PATRIC" id="fig|119224.3.peg.1502"/>
<evidence type="ECO:0000313" key="1">
    <source>
        <dbReference type="EMBL" id="KPJ22984.1"/>
    </source>
</evidence>